<evidence type="ECO:0000313" key="3">
    <source>
        <dbReference type="Proteomes" id="UP000057158"/>
    </source>
</evidence>
<dbReference type="EMBL" id="CP010802">
    <property type="protein sequence ID" value="ALC15863.1"/>
    <property type="molecule type" value="Genomic_DNA"/>
</dbReference>
<protein>
    <submittedName>
        <fullName evidence="2">Uncharacterized protein</fullName>
    </submittedName>
</protein>
<feature type="region of interest" description="Disordered" evidence="1">
    <location>
        <begin position="20"/>
        <end position="40"/>
    </location>
</feature>
<dbReference type="KEGG" id="des:DSOUD_1079"/>
<proteinExistence type="predicted"/>
<dbReference type="Proteomes" id="UP000057158">
    <property type="component" value="Chromosome"/>
</dbReference>
<reference evidence="2 3" key="1">
    <citation type="submission" date="2015-07" db="EMBL/GenBank/DDBJ databases">
        <title>Isolation and Genomic Characterization of a Novel Halophilic Metal-Reducing Deltaproteobacterium from the Deep Subsurface.</title>
        <authorList>
            <person name="Badalamenti J.P."/>
            <person name="Summers Z.M."/>
            <person name="Gralnick J.A."/>
            <person name="Bond D.R."/>
        </authorList>
    </citation>
    <scope>NUCLEOTIDE SEQUENCE [LARGE SCALE GENOMIC DNA]</scope>
    <source>
        <strain evidence="2 3">WTL</strain>
    </source>
</reference>
<dbReference type="RefSeq" id="WP_053550022.1">
    <property type="nucleotide sequence ID" value="NZ_CP010802.1"/>
</dbReference>
<sequence length="120" mass="13228">MTSDSRAFVALVSSRLTRQGKETTIHDEDGEQGFTFGADEGSVAPTAAERSCTVCRDVNGQNYCLRDRQQGAHICLSLYGRLFEGYDHGSASHFNGIIDGPQVTLYDFAESNFFSYQIES</sequence>
<evidence type="ECO:0000313" key="2">
    <source>
        <dbReference type="EMBL" id="ALC15863.1"/>
    </source>
</evidence>
<accession>A0A0M3QFC9</accession>
<keyword evidence="3" id="KW-1185">Reference proteome</keyword>
<gene>
    <name evidence="2" type="ORF">DSOUD_1079</name>
</gene>
<dbReference type="OrthoDB" id="3035146at2"/>
<name>A0A0M3QFC9_9BACT</name>
<dbReference type="PATRIC" id="fig|1603606.3.peg.1184"/>
<evidence type="ECO:0000256" key="1">
    <source>
        <dbReference type="SAM" id="MobiDB-lite"/>
    </source>
</evidence>
<dbReference type="AlphaFoldDB" id="A0A0M3QFC9"/>
<organism evidence="2 3">
    <name type="scientific">Desulfuromonas soudanensis</name>
    <dbReference type="NCBI Taxonomy" id="1603606"/>
    <lineage>
        <taxon>Bacteria</taxon>
        <taxon>Pseudomonadati</taxon>
        <taxon>Thermodesulfobacteriota</taxon>
        <taxon>Desulfuromonadia</taxon>
        <taxon>Desulfuromonadales</taxon>
        <taxon>Desulfuromonadaceae</taxon>
        <taxon>Desulfuromonas</taxon>
    </lineage>
</organism>